<evidence type="ECO:0000313" key="1">
    <source>
        <dbReference type="EMBL" id="GHE94593.1"/>
    </source>
</evidence>
<comment type="caution">
    <text evidence="1">The sequence shown here is derived from an EMBL/GenBank/DDBJ whole genome shotgun (WGS) entry which is preliminary data.</text>
</comment>
<name>A0A919A9V3_9ACTN</name>
<dbReference type="Proteomes" id="UP000630718">
    <property type="component" value="Unassembled WGS sequence"/>
</dbReference>
<dbReference type="AlphaFoldDB" id="A0A919A9V3"/>
<proteinExistence type="predicted"/>
<accession>A0A919A9V3</accession>
<evidence type="ECO:0000313" key="2">
    <source>
        <dbReference type="Proteomes" id="UP000630718"/>
    </source>
</evidence>
<dbReference type="EMBL" id="BNBI01000003">
    <property type="protein sequence ID" value="GHE94593.1"/>
    <property type="molecule type" value="Genomic_DNA"/>
</dbReference>
<keyword evidence="2" id="KW-1185">Reference proteome</keyword>
<organism evidence="1 2">
    <name type="scientific">Streptomyces fumanus</name>
    <dbReference type="NCBI Taxonomy" id="67302"/>
    <lineage>
        <taxon>Bacteria</taxon>
        <taxon>Bacillati</taxon>
        <taxon>Actinomycetota</taxon>
        <taxon>Actinomycetes</taxon>
        <taxon>Kitasatosporales</taxon>
        <taxon>Streptomycetaceae</taxon>
        <taxon>Streptomyces</taxon>
    </lineage>
</organism>
<reference evidence="1" key="1">
    <citation type="journal article" date="2014" name="Int. J. Syst. Evol. Microbiol.">
        <title>Complete genome sequence of Corynebacterium casei LMG S-19264T (=DSM 44701T), isolated from a smear-ripened cheese.</title>
        <authorList>
            <consortium name="US DOE Joint Genome Institute (JGI-PGF)"/>
            <person name="Walter F."/>
            <person name="Albersmeier A."/>
            <person name="Kalinowski J."/>
            <person name="Ruckert C."/>
        </authorList>
    </citation>
    <scope>NUCLEOTIDE SEQUENCE</scope>
    <source>
        <strain evidence="1">JCM 4477</strain>
    </source>
</reference>
<gene>
    <name evidence="1" type="ORF">GCM10018772_18310</name>
</gene>
<protein>
    <submittedName>
        <fullName evidence="1">Uncharacterized protein</fullName>
    </submittedName>
</protein>
<reference evidence="1" key="2">
    <citation type="submission" date="2020-09" db="EMBL/GenBank/DDBJ databases">
        <authorList>
            <person name="Sun Q."/>
            <person name="Ohkuma M."/>
        </authorList>
    </citation>
    <scope>NUCLEOTIDE SEQUENCE</scope>
    <source>
        <strain evidence="1">JCM 4477</strain>
    </source>
</reference>
<sequence length="89" mass="9377">MAWGTRALRSAWSSVIEDSLAEGLLDEGLAVAEPLADCPLADGLVGAAATTSARVVSAFPQAVSSRAELPRAQIRAAGRAERRRRTELM</sequence>